<reference evidence="1" key="1">
    <citation type="journal article" date="2020" name="mSystems">
        <title>Genome- and Community-Level Interaction Insights into Carbon Utilization and Element Cycling Functions of Hydrothermarchaeota in Hydrothermal Sediment.</title>
        <authorList>
            <person name="Zhou Z."/>
            <person name="Liu Y."/>
            <person name="Xu W."/>
            <person name="Pan J."/>
            <person name="Luo Z.H."/>
            <person name="Li M."/>
        </authorList>
    </citation>
    <scope>NUCLEOTIDE SEQUENCE [LARGE SCALE GENOMIC DNA]</scope>
    <source>
        <strain evidence="1">SpSt-902</strain>
    </source>
</reference>
<dbReference type="PANTHER" id="PTHR34070:SF1">
    <property type="entry name" value="DNA ALKYLATION REPAIR PROTEIN"/>
    <property type="match status" value="1"/>
</dbReference>
<protein>
    <submittedName>
        <fullName evidence="1">DNA alkylation repair protein</fullName>
    </submittedName>
</protein>
<dbReference type="InterPro" id="IPR016024">
    <property type="entry name" value="ARM-type_fold"/>
</dbReference>
<dbReference type="InterPro" id="IPR014825">
    <property type="entry name" value="DNA_alkylation"/>
</dbReference>
<dbReference type="Pfam" id="PF08713">
    <property type="entry name" value="DNA_alkylation"/>
    <property type="match status" value="1"/>
</dbReference>
<dbReference type="CDD" id="cd06561">
    <property type="entry name" value="AlkD_like"/>
    <property type="match status" value="1"/>
</dbReference>
<organism evidence="1">
    <name type="scientific">Leptospirillum ferriphilum</name>
    <dbReference type="NCBI Taxonomy" id="178606"/>
    <lineage>
        <taxon>Bacteria</taxon>
        <taxon>Pseudomonadati</taxon>
        <taxon>Nitrospirota</taxon>
        <taxon>Nitrospiria</taxon>
        <taxon>Nitrospirales</taxon>
        <taxon>Nitrospiraceae</taxon>
        <taxon>Leptospirillum</taxon>
    </lineage>
</organism>
<name>A0A7C3QV59_9BACT</name>
<evidence type="ECO:0000313" key="1">
    <source>
        <dbReference type="EMBL" id="HFT92676.1"/>
    </source>
</evidence>
<dbReference type="AlphaFoldDB" id="A0A7C3QV59"/>
<dbReference type="PANTHER" id="PTHR34070">
    <property type="entry name" value="ARMADILLO-TYPE FOLD"/>
    <property type="match status" value="1"/>
</dbReference>
<proteinExistence type="predicted"/>
<dbReference type="EMBL" id="DTMM01000034">
    <property type="protein sequence ID" value="HFT92676.1"/>
    <property type="molecule type" value="Genomic_DNA"/>
</dbReference>
<sequence length="252" mass="29952">MLTARRDFVIGRPPGTHSPSLGETLAFLRKRADPSWIPVERRFYRDPDRHVFWGVRKAHVVDAARKFVHLGFDEIRECLLSPVHEVRSLGLRILRNQFDRGDACRQDQIFHFYVAHRQQVSEWDLVDESAPYIAGKYLWKKDPAILFDLSGAENQWDRRIAIVSSWWFIRQGHIDTTFGLVERLFSDREDLIHKACGWMLRETGKVDLSRLVLFLERHHARMPRVMLRYALERFHPDDRERFLQKNRNGRNP</sequence>
<gene>
    <name evidence="1" type="ORF">ENX03_01805</name>
</gene>
<dbReference type="Gene3D" id="1.25.10.90">
    <property type="match status" value="1"/>
</dbReference>
<dbReference type="SUPFAM" id="SSF48371">
    <property type="entry name" value="ARM repeat"/>
    <property type="match status" value="1"/>
</dbReference>
<accession>A0A7C3QV59</accession>
<comment type="caution">
    <text evidence="1">The sequence shown here is derived from an EMBL/GenBank/DDBJ whole genome shotgun (WGS) entry which is preliminary data.</text>
</comment>